<feature type="compositionally biased region" description="Basic and acidic residues" evidence="1">
    <location>
        <begin position="57"/>
        <end position="66"/>
    </location>
</feature>
<keyword evidence="3" id="KW-1185">Reference proteome</keyword>
<evidence type="ECO:0000313" key="3">
    <source>
        <dbReference type="Proteomes" id="UP001176961"/>
    </source>
</evidence>
<dbReference type="EMBL" id="CATQJL010000001">
    <property type="protein sequence ID" value="CAJ0589214.1"/>
    <property type="molecule type" value="Genomic_DNA"/>
</dbReference>
<sequence length="205" mass="23717">MYPTEPRVEYCIELQDEQGQVVWMPIPNPFEEHRQEEESNTPSSEPISAPNANSEGRPQENTRRATTEPSSPLFGAGARPEEGKDLWFYHLKRRAHEKGERVLEPLPAYSSIDERLIPGNDPRVGCIVCGNSTHRTFCCDADVPFWQRLRLVLEYQLCRRCAEPHEGVTCPSTLRCSKCWRRDDHPTFLCRSTRRIDQWSDDESD</sequence>
<dbReference type="AlphaFoldDB" id="A0AA36DMC8"/>
<organism evidence="2 3">
    <name type="scientific">Cylicocyclus nassatus</name>
    <name type="common">Nematode worm</name>
    <dbReference type="NCBI Taxonomy" id="53992"/>
    <lineage>
        <taxon>Eukaryota</taxon>
        <taxon>Metazoa</taxon>
        <taxon>Ecdysozoa</taxon>
        <taxon>Nematoda</taxon>
        <taxon>Chromadorea</taxon>
        <taxon>Rhabditida</taxon>
        <taxon>Rhabditina</taxon>
        <taxon>Rhabditomorpha</taxon>
        <taxon>Strongyloidea</taxon>
        <taxon>Strongylidae</taxon>
        <taxon>Cylicocyclus</taxon>
    </lineage>
</organism>
<reference evidence="2" key="1">
    <citation type="submission" date="2023-07" db="EMBL/GenBank/DDBJ databases">
        <authorList>
            <consortium name="CYATHOMIX"/>
        </authorList>
    </citation>
    <scope>NUCLEOTIDE SEQUENCE</scope>
    <source>
        <strain evidence="2">N/A</strain>
    </source>
</reference>
<evidence type="ECO:0000313" key="2">
    <source>
        <dbReference type="EMBL" id="CAJ0589214.1"/>
    </source>
</evidence>
<name>A0AA36DMC8_CYLNA</name>
<accession>A0AA36DMC8</accession>
<feature type="compositionally biased region" description="Polar residues" evidence="1">
    <location>
        <begin position="40"/>
        <end position="56"/>
    </location>
</feature>
<evidence type="ECO:0000256" key="1">
    <source>
        <dbReference type="SAM" id="MobiDB-lite"/>
    </source>
</evidence>
<gene>
    <name evidence="2" type="ORF">CYNAS_LOCUS1197</name>
</gene>
<feature type="region of interest" description="Disordered" evidence="1">
    <location>
        <begin position="23"/>
        <end position="79"/>
    </location>
</feature>
<comment type="caution">
    <text evidence="2">The sequence shown here is derived from an EMBL/GenBank/DDBJ whole genome shotgun (WGS) entry which is preliminary data.</text>
</comment>
<dbReference type="Proteomes" id="UP001176961">
    <property type="component" value="Unassembled WGS sequence"/>
</dbReference>
<protein>
    <submittedName>
        <fullName evidence="2">Uncharacterized protein</fullName>
    </submittedName>
</protein>
<proteinExistence type="predicted"/>